<dbReference type="NCBIfam" id="NF033474">
    <property type="entry name" value="DivGenRetAVD"/>
    <property type="match status" value="1"/>
</dbReference>
<accession>A0ABX1TFM3</accession>
<dbReference type="Proteomes" id="UP000886469">
    <property type="component" value="Unassembled WGS sequence"/>
</dbReference>
<organism evidence="3 4">
    <name type="scientific">Candidatus Accumulibacter contiguus</name>
    <dbReference type="NCBI Taxonomy" id="2954381"/>
    <lineage>
        <taxon>Bacteria</taxon>
        <taxon>Pseudomonadati</taxon>
        <taxon>Pseudomonadota</taxon>
        <taxon>Betaproteobacteria</taxon>
        <taxon>Candidatus Accumulibacter</taxon>
    </lineage>
</organism>
<feature type="region of interest" description="Disordered" evidence="1">
    <location>
        <begin position="1"/>
        <end position="27"/>
    </location>
</feature>
<protein>
    <submittedName>
        <fullName evidence="3">Diversity-generating retroelement protein Avd</fullName>
    </submittedName>
</protein>
<dbReference type="SUPFAM" id="SSF158446">
    <property type="entry name" value="IVS-encoded protein-like"/>
    <property type="match status" value="1"/>
</dbReference>
<evidence type="ECO:0000313" key="4">
    <source>
        <dbReference type="Proteomes" id="UP000886469"/>
    </source>
</evidence>
<proteinExistence type="predicted"/>
<feature type="compositionally biased region" description="Basic residues" evidence="1">
    <location>
        <begin position="10"/>
        <end position="25"/>
    </location>
</feature>
<keyword evidence="4" id="KW-1185">Reference proteome</keyword>
<evidence type="ECO:0000256" key="1">
    <source>
        <dbReference type="SAM" id="MobiDB-lite"/>
    </source>
</evidence>
<dbReference type="Pfam" id="PF22296">
    <property type="entry name" value="bAvd"/>
    <property type="match status" value="1"/>
</dbReference>
<comment type="caution">
    <text evidence="3">The sequence shown here is derived from an EMBL/GenBank/DDBJ whole genome shotgun (WGS) entry which is preliminary data.</text>
</comment>
<feature type="domain" description="bAvd-like" evidence="2">
    <location>
        <begin position="35"/>
        <end position="141"/>
    </location>
</feature>
<reference evidence="3" key="1">
    <citation type="submission" date="2019-03" db="EMBL/GenBank/DDBJ databases">
        <title>Metabolic reconstructions from genomes of highly enriched 'Candidatus Accumulibacter' and 'Candidatus Competibacter' bioreactor populations.</title>
        <authorList>
            <person name="Annavajhala M.K."/>
            <person name="Welles L."/>
            <person name="Abbas B."/>
            <person name="Sorokin D."/>
            <person name="Park H."/>
            <person name="Van Loosdrecht M."/>
            <person name="Chandran K."/>
        </authorList>
    </citation>
    <scope>NUCLEOTIDE SEQUENCE</scope>
    <source>
        <strain evidence="3">SBR_L</strain>
    </source>
</reference>
<dbReference type="CDD" id="cd16376">
    <property type="entry name" value="Avd_like"/>
    <property type="match status" value="1"/>
</dbReference>
<sequence length="150" mass="17658">MSACRARTGQSHRRNAGRRGSRARRERNDEEQDKLVILTRCFDLLAWLVPKSETFPRAHRHTVVQRLVDSALDFQELLFRARKATGTTRRQRLQEADARLDQLRLYLRLAHHWHWLNDGQYEHVGRLVAELGRLLGGWVRQESERRSTPG</sequence>
<evidence type="ECO:0000259" key="2">
    <source>
        <dbReference type="Pfam" id="PF22296"/>
    </source>
</evidence>
<gene>
    <name evidence="3" type="primary">avd</name>
    <name evidence="3" type="ORF">E4Q08_21960</name>
</gene>
<dbReference type="Gene3D" id="1.20.1440.60">
    <property type="entry name" value="23S rRNA-intervening sequence"/>
    <property type="match status" value="1"/>
</dbReference>
<dbReference type="EMBL" id="SPMX01000090">
    <property type="protein sequence ID" value="NMQ07711.1"/>
    <property type="molecule type" value="Genomic_DNA"/>
</dbReference>
<dbReference type="InterPro" id="IPR036583">
    <property type="entry name" value="23S_rRNA_IVS_sf"/>
</dbReference>
<evidence type="ECO:0000313" key="3">
    <source>
        <dbReference type="EMBL" id="NMQ07711.1"/>
    </source>
</evidence>
<name>A0ABX1TFM3_9PROT</name>
<dbReference type="InterPro" id="IPR055360">
    <property type="entry name" value="bAvd"/>
</dbReference>
<dbReference type="RefSeq" id="WP_169071961.1">
    <property type="nucleotide sequence ID" value="NZ_JAZKUC010000001.1"/>
</dbReference>